<dbReference type="PANTHER" id="PTHR42780">
    <property type="entry name" value="SOLEUCYL-TRNA SYNTHETASE"/>
    <property type="match status" value="1"/>
</dbReference>
<name>X1Q1R9_9ZZZZ</name>
<dbReference type="GO" id="GO:0004822">
    <property type="term" value="F:isoleucine-tRNA ligase activity"/>
    <property type="evidence" value="ECO:0007669"/>
    <property type="project" value="InterPro"/>
</dbReference>
<dbReference type="Gene3D" id="1.10.730.10">
    <property type="entry name" value="Isoleucyl-tRNA Synthetase, Domain 1"/>
    <property type="match status" value="1"/>
</dbReference>
<dbReference type="GO" id="GO:0005524">
    <property type="term" value="F:ATP binding"/>
    <property type="evidence" value="ECO:0007669"/>
    <property type="project" value="UniProtKB-KW"/>
</dbReference>
<evidence type="ECO:0000256" key="5">
    <source>
        <dbReference type="ARBA" id="ARBA00023146"/>
    </source>
</evidence>
<dbReference type="GO" id="GO:0006428">
    <property type="term" value="P:isoleucyl-tRNA aminoacylation"/>
    <property type="evidence" value="ECO:0007669"/>
    <property type="project" value="TreeGrafter"/>
</dbReference>
<keyword evidence="3" id="KW-0067">ATP-binding</keyword>
<reference evidence="7" key="1">
    <citation type="journal article" date="2014" name="Front. Microbiol.">
        <title>High frequency of phylogenetically diverse reductive dehalogenase-homologous genes in deep subseafloor sedimentary metagenomes.</title>
        <authorList>
            <person name="Kawai M."/>
            <person name="Futagami T."/>
            <person name="Toyoda A."/>
            <person name="Takaki Y."/>
            <person name="Nishi S."/>
            <person name="Hori S."/>
            <person name="Arai W."/>
            <person name="Tsubouchi T."/>
            <person name="Morono Y."/>
            <person name="Uchiyama I."/>
            <person name="Ito T."/>
            <person name="Fujiyama A."/>
            <person name="Inagaki F."/>
            <person name="Takami H."/>
        </authorList>
    </citation>
    <scope>NUCLEOTIDE SEQUENCE</scope>
    <source>
        <strain evidence="7">Expedition CK06-06</strain>
    </source>
</reference>
<evidence type="ECO:0000256" key="3">
    <source>
        <dbReference type="ARBA" id="ARBA00022840"/>
    </source>
</evidence>
<dbReference type="Pfam" id="PF19302">
    <property type="entry name" value="DUF5915"/>
    <property type="match status" value="1"/>
</dbReference>
<keyword evidence="4" id="KW-0648">Protein biosynthesis</keyword>
<evidence type="ECO:0000259" key="6">
    <source>
        <dbReference type="Pfam" id="PF08264"/>
    </source>
</evidence>
<dbReference type="InterPro" id="IPR033709">
    <property type="entry name" value="Anticodon_Ile_ABEc"/>
</dbReference>
<keyword evidence="5" id="KW-0030">Aminoacyl-tRNA synthetase</keyword>
<proteinExistence type="predicted"/>
<keyword evidence="1" id="KW-0436">Ligase</keyword>
<evidence type="ECO:0000256" key="2">
    <source>
        <dbReference type="ARBA" id="ARBA00022741"/>
    </source>
</evidence>
<accession>X1Q1R9</accession>
<protein>
    <recommendedName>
        <fullName evidence="6">Methionyl/Valyl/Leucyl/Isoleucyl-tRNA synthetase anticodon-binding domain-containing protein</fullName>
    </recommendedName>
</protein>
<organism evidence="7">
    <name type="scientific">marine sediment metagenome</name>
    <dbReference type="NCBI Taxonomy" id="412755"/>
    <lineage>
        <taxon>unclassified sequences</taxon>
        <taxon>metagenomes</taxon>
        <taxon>ecological metagenomes</taxon>
    </lineage>
</organism>
<evidence type="ECO:0000256" key="4">
    <source>
        <dbReference type="ARBA" id="ARBA00022917"/>
    </source>
</evidence>
<evidence type="ECO:0000313" key="7">
    <source>
        <dbReference type="EMBL" id="GAI45010.1"/>
    </source>
</evidence>
<dbReference type="CDD" id="cd07961">
    <property type="entry name" value="Anticodon_Ia_Ile_ABEc"/>
    <property type="match status" value="1"/>
</dbReference>
<dbReference type="PANTHER" id="PTHR42780:SF1">
    <property type="entry name" value="ISOLEUCINE--TRNA LIGASE, CYTOPLASMIC"/>
    <property type="match status" value="1"/>
</dbReference>
<keyword evidence="2" id="KW-0547">Nucleotide-binding</keyword>
<feature type="non-terminal residue" evidence="7">
    <location>
        <position position="1"/>
    </location>
</feature>
<dbReference type="InterPro" id="IPR013155">
    <property type="entry name" value="M/V/L/I-tRNA-synth_anticd-bd"/>
</dbReference>
<feature type="domain" description="Methionyl/Valyl/Leucyl/Isoleucyl-tRNA synthetase anticodon-binding" evidence="6">
    <location>
        <begin position="28"/>
        <end position="176"/>
    </location>
</feature>
<dbReference type="InterPro" id="IPR009080">
    <property type="entry name" value="tRNAsynth_Ia_anticodon-bd"/>
</dbReference>
<dbReference type="InterPro" id="IPR023586">
    <property type="entry name" value="Ile-tRNA-ligase_type2"/>
</dbReference>
<gene>
    <name evidence="7" type="ORF">S06H3_39528</name>
</gene>
<comment type="caution">
    <text evidence="7">The sequence shown here is derived from an EMBL/GenBank/DDBJ whole genome shotgun (WGS) entry which is preliminary data.</text>
</comment>
<dbReference type="AlphaFoldDB" id="X1Q1R9"/>
<evidence type="ECO:0000256" key="1">
    <source>
        <dbReference type="ARBA" id="ARBA00022598"/>
    </source>
</evidence>
<dbReference type="SUPFAM" id="SSF47323">
    <property type="entry name" value="Anticodon-binding domain of a subclass of class I aminoacyl-tRNA synthetases"/>
    <property type="match status" value="1"/>
</dbReference>
<sequence>YTFFETYVSKKEIPNPKSQIPKSKNILDKWINSRLNRLITQVTQSLDNFDAARASSAIEDFFINDLSLWYIRRSRKRFQRPRKEEEKDEAAGTLYFILLTLAKLIAPMMPFLAEEIYLGLKTKNEPQSIHLCDWPKYYEKAIDDNLEEKMRKVREIITKVLAKRTELGIKVRQPLQGLRITNYKLRREKELLELIKDEVNVKEITFGKTLKLDTKISKELKEEGQVREFIRQVQQLRKNAMADN</sequence>
<dbReference type="GO" id="GO:0000049">
    <property type="term" value="F:tRNA binding"/>
    <property type="evidence" value="ECO:0007669"/>
    <property type="project" value="InterPro"/>
</dbReference>
<dbReference type="EMBL" id="BARV01024190">
    <property type="protein sequence ID" value="GAI45010.1"/>
    <property type="molecule type" value="Genomic_DNA"/>
</dbReference>
<dbReference type="Pfam" id="PF08264">
    <property type="entry name" value="Anticodon_1"/>
    <property type="match status" value="1"/>
</dbReference>